<proteinExistence type="predicted"/>
<dbReference type="InterPro" id="IPR010239">
    <property type="entry name" value="CHP02001"/>
</dbReference>
<dbReference type="RefSeq" id="WP_052263871.1">
    <property type="nucleotide sequence ID" value="NZ_CP010415.1"/>
</dbReference>
<evidence type="ECO:0000313" key="2">
    <source>
        <dbReference type="EMBL" id="AJE20598.1"/>
    </source>
</evidence>
<dbReference type="KEGG" id="acx:Achr_11170"/>
<dbReference type="EMBL" id="CP010415">
    <property type="protein sequence ID" value="AJE20598.1"/>
    <property type="molecule type" value="Genomic_DNA"/>
</dbReference>
<accession>A0A0C4WH35</accession>
<organism evidence="2 3">
    <name type="scientific">Azotobacter chroococcum NCIMB 8003</name>
    <dbReference type="NCBI Taxonomy" id="1328314"/>
    <lineage>
        <taxon>Bacteria</taxon>
        <taxon>Pseudomonadati</taxon>
        <taxon>Pseudomonadota</taxon>
        <taxon>Gammaproteobacteria</taxon>
        <taxon>Pseudomonadales</taxon>
        <taxon>Pseudomonadaceae</taxon>
        <taxon>Azotobacter</taxon>
    </lineage>
</organism>
<evidence type="ECO:0000256" key="1">
    <source>
        <dbReference type="SAM" id="SignalP"/>
    </source>
</evidence>
<feature type="chain" id="PRO_5002184905" evidence="1">
    <location>
        <begin position="20"/>
        <end position="282"/>
    </location>
</feature>
<dbReference type="Pfam" id="PF09694">
    <property type="entry name" value="Gcw_chp"/>
    <property type="match status" value="1"/>
</dbReference>
<keyword evidence="1" id="KW-0732">Signal</keyword>
<protein>
    <submittedName>
        <fullName evidence="2">Uncharacterized protein</fullName>
    </submittedName>
</protein>
<reference evidence="2 3" key="1">
    <citation type="journal article" date="2015" name="PLoS ONE">
        <title>Azotobacter Genomes: The Genome of Azotobacter chroococcum NCIMB 8003 (ATCC 4412).</title>
        <authorList>
            <person name="Robson R.L."/>
            <person name="Jones R."/>
            <person name="Robson R.M."/>
            <person name="Schwartz A."/>
            <person name="Richardson T.H."/>
        </authorList>
    </citation>
    <scope>NUCLEOTIDE SEQUENCE [LARGE SCALE GENOMIC DNA]</scope>
    <source>
        <strain evidence="2 3">NCIMB 8003</strain>
    </source>
</reference>
<dbReference type="STRING" id="1328314.Achr_11170"/>
<name>A0A0C4WH35_9GAMM</name>
<gene>
    <name evidence="2" type="ORF">Achr_11170</name>
</gene>
<dbReference type="Proteomes" id="UP000068210">
    <property type="component" value="Chromosome"/>
</dbReference>
<evidence type="ECO:0000313" key="3">
    <source>
        <dbReference type="Proteomes" id="UP000068210"/>
    </source>
</evidence>
<feature type="signal peptide" evidence="1">
    <location>
        <begin position="1"/>
        <end position="19"/>
    </location>
</feature>
<dbReference type="HOGENOM" id="CLU_074587_2_0_6"/>
<dbReference type="AlphaFoldDB" id="A0A0C4WH35"/>
<sequence>MTLKHYALTTLASASLTLAADQPQATPHSFTANLGLFSEYRFRGIDQTFGRPALQGGFDYSHASGLYAGNWNSNVSSGAGYPGGRLEMDFYSGYKTRLGDVALDLGAIYYYYPGTHLDDAFQGVNARHPDRKANGVVDNGELYLAGSWRFLTLKYHHAFTDYFQLPGTRGTGYLDLAASHALGNGLTLTAHVGHLFMRDFSYRNADGSRYDGRYTDWRLGLSKELAGWVVAASYVATDAQGSCGNGEFYCFSSSTDSAGRANGSHDRDAGRSTLVFSVARNF</sequence>
<keyword evidence="3" id="KW-1185">Reference proteome</keyword>
<dbReference type="NCBIfam" id="TIGR02001">
    <property type="entry name" value="gcw_chp"/>
    <property type="match status" value="1"/>
</dbReference>